<accession>A0A4R6XFA5</accession>
<sequence length="166" mass="18314">MKNQRLASELAIEIQAFLDQQGSLMLAVVDAQGAPIASYAPYVVLDNEFYILVSRLAQHTEALEQALNASVLIIEDEASSDTVYARKRLQYEVSVSMIQRESAIWSSVGGLLVKRHGEVASQLLSLGDFLMFQLSPVKGRFVKGFGRAYELAPNTLVSDQLDHLRG</sequence>
<evidence type="ECO:0000313" key="3">
    <source>
        <dbReference type="EMBL" id="TDR15773.1"/>
    </source>
</evidence>
<keyword evidence="4" id="KW-1185">Reference proteome</keyword>
<dbReference type="PANTHER" id="PTHR35176">
    <property type="entry name" value="HEME OXYGENASE HI_0854-RELATED"/>
    <property type="match status" value="1"/>
</dbReference>
<dbReference type="Gene3D" id="2.30.110.10">
    <property type="entry name" value="Electron Transport, Fmn-binding Protein, Chain A"/>
    <property type="match status" value="1"/>
</dbReference>
<feature type="domain" description="Pyridoxamine 5'-phosphate oxidase N-terminal" evidence="2">
    <location>
        <begin position="13"/>
        <end position="142"/>
    </location>
</feature>
<dbReference type="OrthoDB" id="5345368at2"/>
<name>A0A4R6XFA5_9GAMM</name>
<evidence type="ECO:0000256" key="1">
    <source>
        <dbReference type="ARBA" id="ARBA00023002"/>
    </source>
</evidence>
<gene>
    <name evidence="3" type="ORF">C8D85_1147</name>
</gene>
<dbReference type="InterPro" id="IPR012349">
    <property type="entry name" value="Split_barrel_FMN-bd"/>
</dbReference>
<dbReference type="Proteomes" id="UP000295729">
    <property type="component" value="Unassembled WGS sequence"/>
</dbReference>
<reference evidence="3 4" key="1">
    <citation type="submission" date="2019-03" db="EMBL/GenBank/DDBJ databases">
        <title>Genomic Encyclopedia of Type Strains, Phase IV (KMG-IV): sequencing the most valuable type-strain genomes for metagenomic binning, comparative biology and taxonomic classification.</title>
        <authorList>
            <person name="Goeker M."/>
        </authorList>
    </citation>
    <scope>NUCLEOTIDE SEQUENCE [LARGE SCALE GENOMIC DNA]</scope>
    <source>
        <strain evidence="3 4">DSM 5604</strain>
    </source>
</reference>
<evidence type="ECO:0000259" key="2">
    <source>
        <dbReference type="Pfam" id="PF01243"/>
    </source>
</evidence>
<dbReference type="GO" id="GO:0070967">
    <property type="term" value="F:coenzyme F420 binding"/>
    <property type="evidence" value="ECO:0007669"/>
    <property type="project" value="TreeGrafter"/>
</dbReference>
<protein>
    <recommendedName>
        <fullName evidence="2">Pyridoxamine 5'-phosphate oxidase N-terminal domain-containing protein</fullName>
    </recommendedName>
</protein>
<dbReference type="AlphaFoldDB" id="A0A4R6XFA5"/>
<dbReference type="InterPro" id="IPR011576">
    <property type="entry name" value="Pyridox_Oxase_N"/>
</dbReference>
<evidence type="ECO:0000313" key="4">
    <source>
        <dbReference type="Proteomes" id="UP000295729"/>
    </source>
</evidence>
<dbReference type="EMBL" id="SNZA01000001">
    <property type="protein sequence ID" value="TDR15773.1"/>
    <property type="molecule type" value="Genomic_DNA"/>
</dbReference>
<comment type="caution">
    <text evidence="3">The sequence shown here is derived from an EMBL/GenBank/DDBJ whole genome shotgun (WGS) entry which is preliminary data.</text>
</comment>
<keyword evidence="1" id="KW-0560">Oxidoreductase</keyword>
<dbReference type="InterPro" id="IPR014419">
    <property type="entry name" value="HutZ"/>
</dbReference>
<proteinExistence type="predicted"/>
<dbReference type="PIRSF" id="PIRSF004633">
    <property type="entry name" value="UCP_PLP_oxd"/>
    <property type="match status" value="1"/>
</dbReference>
<dbReference type="GO" id="GO:0016627">
    <property type="term" value="F:oxidoreductase activity, acting on the CH-CH group of donors"/>
    <property type="evidence" value="ECO:0007669"/>
    <property type="project" value="TreeGrafter"/>
</dbReference>
<organism evidence="3 4">
    <name type="scientific">Marinomonas communis</name>
    <dbReference type="NCBI Taxonomy" id="28254"/>
    <lineage>
        <taxon>Bacteria</taxon>
        <taxon>Pseudomonadati</taxon>
        <taxon>Pseudomonadota</taxon>
        <taxon>Gammaproteobacteria</taxon>
        <taxon>Oceanospirillales</taxon>
        <taxon>Oceanospirillaceae</taxon>
        <taxon>Marinomonas</taxon>
    </lineage>
</organism>
<dbReference type="PANTHER" id="PTHR35176:SF6">
    <property type="entry name" value="HEME OXYGENASE HI_0854-RELATED"/>
    <property type="match status" value="1"/>
</dbReference>
<dbReference type="SUPFAM" id="SSF50475">
    <property type="entry name" value="FMN-binding split barrel"/>
    <property type="match status" value="1"/>
</dbReference>
<dbReference type="GO" id="GO:0005829">
    <property type="term" value="C:cytosol"/>
    <property type="evidence" value="ECO:0007669"/>
    <property type="project" value="TreeGrafter"/>
</dbReference>
<dbReference type="InterPro" id="IPR052019">
    <property type="entry name" value="F420H2_bilvrd_red/Heme_oxyg"/>
</dbReference>
<dbReference type="RefSeq" id="WP_133560454.1">
    <property type="nucleotide sequence ID" value="NZ_SNZA01000001.1"/>
</dbReference>
<dbReference type="Pfam" id="PF01243">
    <property type="entry name" value="PNPOx_N"/>
    <property type="match status" value="1"/>
</dbReference>